<evidence type="ECO:0000313" key="2">
    <source>
        <dbReference type="Proteomes" id="UP000694240"/>
    </source>
</evidence>
<comment type="caution">
    <text evidence="1">The sequence shown here is derived from an EMBL/GenBank/DDBJ whole genome shotgun (WGS) entry which is preliminary data.</text>
</comment>
<name>A0A8T2F354_9BRAS</name>
<evidence type="ECO:0000313" key="1">
    <source>
        <dbReference type="EMBL" id="KAG7626071.1"/>
    </source>
</evidence>
<protein>
    <submittedName>
        <fullName evidence="1">Uncharacterized protein</fullName>
    </submittedName>
</protein>
<keyword evidence="2" id="KW-1185">Reference proteome</keyword>
<dbReference type="AlphaFoldDB" id="A0A8T2F354"/>
<accession>A0A8T2F354</accession>
<proteinExistence type="predicted"/>
<reference evidence="1 2" key="1">
    <citation type="submission" date="2020-12" db="EMBL/GenBank/DDBJ databases">
        <title>Concerted genomic and epigenomic changes stabilize Arabidopsis allopolyploids.</title>
        <authorList>
            <person name="Chen Z."/>
        </authorList>
    </citation>
    <scope>NUCLEOTIDE SEQUENCE [LARGE SCALE GENOMIC DNA]</scope>
    <source>
        <strain evidence="1">Allo738</strain>
        <tissue evidence="1">Leaf</tissue>
    </source>
</reference>
<organism evidence="1 2">
    <name type="scientific">Arabidopsis thaliana x Arabidopsis arenosa</name>
    <dbReference type="NCBI Taxonomy" id="1240361"/>
    <lineage>
        <taxon>Eukaryota</taxon>
        <taxon>Viridiplantae</taxon>
        <taxon>Streptophyta</taxon>
        <taxon>Embryophyta</taxon>
        <taxon>Tracheophyta</taxon>
        <taxon>Spermatophyta</taxon>
        <taxon>Magnoliopsida</taxon>
        <taxon>eudicotyledons</taxon>
        <taxon>Gunneridae</taxon>
        <taxon>Pentapetalae</taxon>
        <taxon>rosids</taxon>
        <taxon>malvids</taxon>
        <taxon>Brassicales</taxon>
        <taxon>Brassicaceae</taxon>
        <taxon>Camelineae</taxon>
        <taxon>Arabidopsis</taxon>
    </lineage>
</organism>
<dbReference type="Proteomes" id="UP000694240">
    <property type="component" value="Chromosome 3"/>
</dbReference>
<feature type="non-terminal residue" evidence="1">
    <location>
        <position position="1"/>
    </location>
</feature>
<gene>
    <name evidence="1" type="ORF">ISN45_At03g022430</name>
</gene>
<feature type="non-terminal residue" evidence="1">
    <location>
        <position position="40"/>
    </location>
</feature>
<sequence length="40" mass="4919">ARFFPSIIFDSSRAYCYLELRYFDHKKRINISHPLLCLFH</sequence>
<dbReference type="EMBL" id="JAEFBK010000003">
    <property type="protein sequence ID" value="KAG7626071.1"/>
    <property type="molecule type" value="Genomic_DNA"/>
</dbReference>